<dbReference type="EMBL" id="AUZJ01000043">
    <property type="protein sequence ID" value="ERF60248.1"/>
    <property type="molecule type" value="Genomic_DNA"/>
</dbReference>
<evidence type="ECO:0000256" key="1">
    <source>
        <dbReference type="SAM" id="SignalP"/>
    </source>
</evidence>
<gene>
    <name evidence="4" type="ORF">HMPREF0860_2554</name>
    <name evidence="3" type="ORF">HMPREF1325_2563</name>
</gene>
<feature type="domain" description="Sulfatase-modifying factor enzyme-like" evidence="2">
    <location>
        <begin position="96"/>
        <end position="358"/>
    </location>
</feature>
<dbReference type="PANTHER" id="PTHR23150">
    <property type="entry name" value="SULFATASE MODIFYING FACTOR 1, 2"/>
    <property type="match status" value="1"/>
</dbReference>
<dbReference type="SUPFAM" id="SSF56436">
    <property type="entry name" value="C-type lectin-like"/>
    <property type="match status" value="1"/>
</dbReference>
<dbReference type="eggNOG" id="COG1262">
    <property type="taxonomic scope" value="Bacteria"/>
</dbReference>
<organism evidence="3 5">
    <name type="scientific">Treponema socranskii subsp. socranskii VPI DR56BR1116 = ATCC 35536</name>
    <dbReference type="NCBI Taxonomy" id="1125725"/>
    <lineage>
        <taxon>Bacteria</taxon>
        <taxon>Pseudomonadati</taxon>
        <taxon>Spirochaetota</taxon>
        <taxon>Spirochaetia</taxon>
        <taxon>Spirochaetales</taxon>
        <taxon>Treponemataceae</taxon>
        <taxon>Treponema</taxon>
    </lineage>
</organism>
<sequence>MKNRKNRIWIAGVLVLTAASVLSSCKNGMEEPVSTAGISFDGKVFERTSFVQIVPKDTKAEIFINDDSSWNTYCTGGEANYIPGLFLLKGVFLKNRKVRLSPFELSQYEVTQELYEALMWRNPSNFNTGSDQRLRPVETVNWYEAIVFCNRLSKKLGLTPCYTINGGAIAWEKIEYDEIPGEGADKEERKKWDNVTFNKNNNGFRLPTEAEWEFAARGGNAKSPVWKYAFSGTQCTPLDPVQFKDKPADTNLDLYGWYKDNSGGKTYAVGTKKPNSLGLYDMSGNVQEWCFDWAAALNIDGTTIEEDPCGGPRPAVEEPARITRGGSYYEVAYDCAVSRINWYYPYRHANYLGIRLARSL</sequence>
<dbReference type="Proteomes" id="UP000016412">
    <property type="component" value="Unassembled WGS sequence"/>
</dbReference>
<dbReference type="InterPro" id="IPR042095">
    <property type="entry name" value="SUMF_sf"/>
</dbReference>
<dbReference type="STRING" id="1125725.HMPREF1325_2563"/>
<dbReference type="PROSITE" id="PS51257">
    <property type="entry name" value="PROKAR_LIPOPROTEIN"/>
    <property type="match status" value="1"/>
</dbReference>
<accession>U1FKC6</accession>
<dbReference type="Pfam" id="PF03781">
    <property type="entry name" value="FGE-sulfatase"/>
    <property type="match status" value="1"/>
</dbReference>
<dbReference type="AlphaFoldDB" id="U1FKC6"/>
<evidence type="ECO:0000313" key="4">
    <source>
        <dbReference type="EMBL" id="ERK03078.1"/>
    </source>
</evidence>
<dbReference type="EMBL" id="AVQI01000045">
    <property type="protein sequence ID" value="ERK03078.1"/>
    <property type="molecule type" value="Genomic_DNA"/>
</dbReference>
<feature type="signal peptide" evidence="1">
    <location>
        <begin position="1"/>
        <end position="23"/>
    </location>
</feature>
<dbReference type="GO" id="GO:0120147">
    <property type="term" value="F:formylglycine-generating oxidase activity"/>
    <property type="evidence" value="ECO:0007669"/>
    <property type="project" value="TreeGrafter"/>
</dbReference>
<dbReference type="RefSeq" id="WP_021330647.1">
    <property type="nucleotide sequence ID" value="NZ_AUZJ01000043.1"/>
</dbReference>
<dbReference type="Proteomes" id="UP000016646">
    <property type="component" value="Unassembled WGS sequence"/>
</dbReference>
<comment type="caution">
    <text evidence="3">The sequence shown here is derived from an EMBL/GenBank/DDBJ whole genome shotgun (WGS) entry which is preliminary data.</text>
</comment>
<name>U1FKC6_TRESO</name>
<reference evidence="5 6" key="1">
    <citation type="submission" date="2013-08" db="EMBL/GenBank/DDBJ databases">
        <authorList>
            <person name="Durkin A.S."/>
            <person name="Haft D.R."/>
            <person name="McCorrison J."/>
            <person name="Torralba M."/>
            <person name="Gillis M."/>
            <person name="Haft D.H."/>
            <person name="Methe B."/>
            <person name="Sutton G."/>
            <person name="Nelson K.E."/>
        </authorList>
    </citation>
    <scope>NUCLEOTIDE SEQUENCE [LARGE SCALE GENOMIC DNA]</scope>
    <source>
        <strain evidence="4 6">ATCC 35536</strain>
        <strain evidence="3 5">VPI DR56BR1116</strain>
    </source>
</reference>
<keyword evidence="6" id="KW-1185">Reference proteome</keyword>
<dbReference type="InterPro" id="IPR016187">
    <property type="entry name" value="CTDL_fold"/>
</dbReference>
<dbReference type="PATRIC" id="fig|1125725.3.peg.1738"/>
<evidence type="ECO:0000313" key="6">
    <source>
        <dbReference type="Proteomes" id="UP000016646"/>
    </source>
</evidence>
<protein>
    <submittedName>
        <fullName evidence="3">Sulfatase-modifying factor enzyme 1</fullName>
    </submittedName>
</protein>
<proteinExistence type="predicted"/>
<keyword evidence="1" id="KW-0732">Signal</keyword>
<evidence type="ECO:0000313" key="3">
    <source>
        <dbReference type="EMBL" id="ERF60248.1"/>
    </source>
</evidence>
<feature type="chain" id="PRO_5004609884" evidence="1">
    <location>
        <begin position="24"/>
        <end position="360"/>
    </location>
</feature>
<dbReference type="PANTHER" id="PTHR23150:SF19">
    <property type="entry name" value="FORMYLGLYCINE-GENERATING ENZYME"/>
    <property type="match status" value="1"/>
</dbReference>
<dbReference type="InterPro" id="IPR005532">
    <property type="entry name" value="SUMF_dom"/>
</dbReference>
<evidence type="ECO:0000313" key="5">
    <source>
        <dbReference type="Proteomes" id="UP000016412"/>
    </source>
</evidence>
<dbReference type="Gene3D" id="3.90.1580.10">
    <property type="entry name" value="paralog of FGE (formylglycine-generating enzyme)"/>
    <property type="match status" value="1"/>
</dbReference>
<evidence type="ECO:0000259" key="2">
    <source>
        <dbReference type="Pfam" id="PF03781"/>
    </source>
</evidence>
<dbReference type="InterPro" id="IPR051043">
    <property type="entry name" value="Sulfatase_Mod_Factor_Kinase"/>
</dbReference>